<dbReference type="Gene3D" id="3.30.450.40">
    <property type="match status" value="1"/>
</dbReference>
<reference evidence="8" key="1">
    <citation type="submission" date="2020-02" db="EMBL/GenBank/DDBJ databases">
        <authorList>
            <person name="Meier V. D."/>
        </authorList>
    </citation>
    <scope>NUCLEOTIDE SEQUENCE</scope>
    <source>
        <strain evidence="8">AVDCRST_MAG57</strain>
    </source>
</reference>
<dbReference type="GO" id="GO:0009584">
    <property type="term" value="P:detection of visible light"/>
    <property type="evidence" value="ECO:0007669"/>
    <property type="project" value="InterPro"/>
</dbReference>
<name>A0A6J4H6P6_9ACTN</name>
<dbReference type="InterPro" id="IPR035965">
    <property type="entry name" value="PAS-like_dom_sf"/>
</dbReference>
<dbReference type="Pfam" id="PF01590">
    <property type="entry name" value="GAF"/>
    <property type="match status" value="1"/>
</dbReference>
<sequence length="739" mass="77355">MTSRPIADPTASVAGEEALLRCADEPIAIPGAVQPHGVLLAVTEPELTVVVASANAADLFGRPVAGSLDELLAADDLARLRAGLAGDLAEFNPLRVQVGGAEVDVVLHRADGLLLTEWEPVPGAEQAAAWHRRLPTVLQRLSGAATLEDLTSVLARDVRALTGFDRVMVYRFDADWNGEVIAEDRRTDLEPFLGLWFPASDIPAQARALYATNWMRIIPDAGYERVPLQPAANPLTGRPLDLAGAMLRSVSPVHLEYLGNMGVRSSMSISLIDRGRLWGLIACHHYAGPHRPAYADRVAAEFLGRTASLLLHTTVAAGEQTGVVETARRQAQLAAVVGRTPRELATALTDGEVTALDLLPAAGAALRLDGRLRLLGTTPPAERVEPLVRALLAARRPVTDAVSSVVPEAADLADTASGVLAVEVAGGRGDFLAWFRPETLREVTWGGNPYTSKTAQTDAGPRLSPRRSFDAWSETVRETSRPWAEHEVAAARTLAADLTDAALSRAQEDNRLAGALQRTLLLGEMPTVPGIALAARYLPSAQDVVGGDWYDVVPLPGGRVSIVLGDVAGHGLAAAAITAQLRHALRAHLLRAEGPAVALDGLNEVISALLPGEMATAVIVELDPGTGEVVVASAGHLPVLHATAAGAEYVTGGRGPALGVVEAAGYPEAHLQLAGDDRLLLYSDGLVERGRAGLDGGLAGLRDAVGSGPTGPRDLLEAVLGALDPPGTDDITLLAVART</sequence>
<dbReference type="GO" id="GO:0016301">
    <property type="term" value="F:kinase activity"/>
    <property type="evidence" value="ECO:0007669"/>
    <property type="project" value="UniProtKB-KW"/>
</dbReference>
<evidence type="ECO:0000256" key="2">
    <source>
        <dbReference type="ARBA" id="ARBA00022606"/>
    </source>
</evidence>
<evidence type="ECO:0000313" key="8">
    <source>
        <dbReference type="EMBL" id="CAA9212962.1"/>
    </source>
</evidence>
<dbReference type="Pfam" id="PF08446">
    <property type="entry name" value="PAS_2"/>
    <property type="match status" value="1"/>
</dbReference>
<dbReference type="InterPro" id="IPR013515">
    <property type="entry name" value="Phytochrome_cen-reg"/>
</dbReference>
<dbReference type="EMBL" id="CADCTI010000021">
    <property type="protein sequence ID" value="CAA9212962.1"/>
    <property type="molecule type" value="Genomic_DNA"/>
</dbReference>
<evidence type="ECO:0000256" key="4">
    <source>
        <dbReference type="ARBA" id="ARBA00022991"/>
    </source>
</evidence>
<dbReference type="GO" id="GO:0006355">
    <property type="term" value="P:regulation of DNA-templated transcription"/>
    <property type="evidence" value="ECO:0007669"/>
    <property type="project" value="InterPro"/>
</dbReference>
<keyword evidence="3" id="KW-0378">Hydrolase</keyword>
<dbReference type="InterPro" id="IPR016132">
    <property type="entry name" value="Phyto_chromo_attachment"/>
</dbReference>
<dbReference type="SUPFAM" id="SSF55785">
    <property type="entry name" value="PYP-like sensor domain (PAS domain)"/>
    <property type="match status" value="1"/>
</dbReference>
<evidence type="ECO:0000256" key="6">
    <source>
        <dbReference type="SAM" id="MobiDB-lite"/>
    </source>
</evidence>
<keyword evidence="1" id="KW-0600">Photoreceptor protein</keyword>
<dbReference type="SUPFAM" id="SSF81606">
    <property type="entry name" value="PP2C-like"/>
    <property type="match status" value="1"/>
</dbReference>
<dbReference type="Gene3D" id="3.30.450.270">
    <property type="match status" value="1"/>
</dbReference>
<dbReference type="PANTHER" id="PTHR43156:SF2">
    <property type="entry name" value="STAGE II SPORULATION PROTEIN E"/>
    <property type="match status" value="1"/>
</dbReference>
<evidence type="ECO:0000256" key="1">
    <source>
        <dbReference type="ARBA" id="ARBA00022543"/>
    </source>
</evidence>
<organism evidence="8">
    <name type="scientific">uncultured Blastococcus sp</name>
    <dbReference type="NCBI Taxonomy" id="217144"/>
    <lineage>
        <taxon>Bacteria</taxon>
        <taxon>Bacillati</taxon>
        <taxon>Actinomycetota</taxon>
        <taxon>Actinomycetes</taxon>
        <taxon>Geodermatophilales</taxon>
        <taxon>Geodermatophilaceae</taxon>
        <taxon>Blastococcus</taxon>
        <taxon>environmental samples</taxon>
    </lineage>
</organism>
<dbReference type="InterPro" id="IPR001294">
    <property type="entry name" value="Phytochrome"/>
</dbReference>
<dbReference type="InterPro" id="IPR013654">
    <property type="entry name" value="PAS_2"/>
</dbReference>
<dbReference type="AlphaFoldDB" id="A0A6J4H6P6"/>
<evidence type="ECO:0000259" key="7">
    <source>
        <dbReference type="PROSITE" id="PS50046"/>
    </source>
</evidence>
<feature type="region of interest" description="Disordered" evidence="6">
    <location>
        <begin position="447"/>
        <end position="466"/>
    </location>
</feature>
<keyword evidence="4" id="KW-0157">Chromophore</keyword>
<dbReference type="PROSITE" id="PS50046">
    <property type="entry name" value="PHYTOCHROME_2"/>
    <property type="match status" value="1"/>
</dbReference>
<dbReference type="InterPro" id="IPR036457">
    <property type="entry name" value="PPM-type-like_dom_sf"/>
</dbReference>
<keyword evidence="5" id="KW-0675">Receptor</keyword>
<keyword evidence="8" id="KW-0418">Kinase</keyword>
<dbReference type="Gene3D" id="3.30.450.20">
    <property type="entry name" value="PAS domain"/>
    <property type="match status" value="1"/>
</dbReference>
<dbReference type="InterPro" id="IPR001932">
    <property type="entry name" value="PPM-type_phosphatase-like_dom"/>
</dbReference>
<dbReference type="SMART" id="SM00065">
    <property type="entry name" value="GAF"/>
    <property type="match status" value="1"/>
</dbReference>
<feature type="domain" description="Phytochrome chromophore attachment site" evidence="7">
    <location>
        <begin position="146"/>
        <end position="305"/>
    </location>
</feature>
<accession>A0A6J4H6P6</accession>
<protein>
    <submittedName>
        <fullName evidence="8">Phytochrome, two-component sensor histidine kinase</fullName>
        <ecNumber evidence="8">2.7.3.-</ecNumber>
    </submittedName>
</protein>
<dbReference type="GO" id="GO:0016791">
    <property type="term" value="F:phosphatase activity"/>
    <property type="evidence" value="ECO:0007669"/>
    <property type="project" value="TreeGrafter"/>
</dbReference>
<dbReference type="Pfam" id="PF00360">
    <property type="entry name" value="PHY"/>
    <property type="match status" value="1"/>
</dbReference>
<evidence type="ECO:0000256" key="5">
    <source>
        <dbReference type="ARBA" id="ARBA00023170"/>
    </source>
</evidence>
<keyword evidence="8" id="KW-0808">Transferase</keyword>
<dbReference type="SMART" id="SM00331">
    <property type="entry name" value="PP2C_SIG"/>
    <property type="match status" value="1"/>
</dbReference>
<dbReference type="EC" id="2.7.3.-" evidence="8"/>
<keyword evidence="2" id="KW-0716">Sensory transduction</keyword>
<dbReference type="Pfam" id="PF07228">
    <property type="entry name" value="SpoIIE"/>
    <property type="match status" value="1"/>
</dbReference>
<proteinExistence type="predicted"/>
<dbReference type="Gene3D" id="3.60.40.10">
    <property type="entry name" value="PPM-type phosphatase domain"/>
    <property type="match status" value="1"/>
</dbReference>
<dbReference type="SUPFAM" id="SSF55781">
    <property type="entry name" value="GAF domain-like"/>
    <property type="match status" value="2"/>
</dbReference>
<dbReference type="PANTHER" id="PTHR43156">
    <property type="entry name" value="STAGE II SPORULATION PROTEIN E-RELATED"/>
    <property type="match status" value="1"/>
</dbReference>
<dbReference type="GO" id="GO:0009881">
    <property type="term" value="F:photoreceptor activity"/>
    <property type="evidence" value="ECO:0007669"/>
    <property type="project" value="UniProtKB-KW"/>
</dbReference>
<dbReference type="PRINTS" id="PR01033">
    <property type="entry name" value="PHYTOCHROME"/>
</dbReference>
<dbReference type="InterPro" id="IPR052016">
    <property type="entry name" value="Bact_Sigma-Reg"/>
</dbReference>
<evidence type="ECO:0000256" key="3">
    <source>
        <dbReference type="ARBA" id="ARBA00022801"/>
    </source>
</evidence>
<gene>
    <name evidence="8" type="ORF">AVDCRST_MAG57-181</name>
</gene>
<dbReference type="InterPro" id="IPR043150">
    <property type="entry name" value="Phytochrome_PHY_sf"/>
</dbReference>
<dbReference type="InterPro" id="IPR029016">
    <property type="entry name" value="GAF-like_dom_sf"/>
</dbReference>
<dbReference type="InterPro" id="IPR003018">
    <property type="entry name" value="GAF"/>
</dbReference>